<evidence type="ECO:0000313" key="8">
    <source>
        <dbReference type="Proteomes" id="UP001629156"/>
    </source>
</evidence>
<protein>
    <submittedName>
        <fullName evidence="7">NADH:flavin oxidoreductase/NADH oxidase</fullName>
    </submittedName>
</protein>
<comment type="cofactor">
    <cofactor evidence="1">
        <name>FMN</name>
        <dbReference type="ChEBI" id="CHEBI:58210"/>
    </cofactor>
</comment>
<evidence type="ECO:0000256" key="4">
    <source>
        <dbReference type="ARBA" id="ARBA00022857"/>
    </source>
</evidence>
<keyword evidence="5" id="KW-0560">Oxidoreductase</keyword>
<evidence type="ECO:0000313" key="7">
    <source>
        <dbReference type="EMBL" id="MFL9844195.1"/>
    </source>
</evidence>
<dbReference type="InterPro" id="IPR001155">
    <property type="entry name" value="OxRdtase_FMN_N"/>
</dbReference>
<dbReference type="PANTHER" id="PTHR43303:SF4">
    <property type="entry name" value="NADPH DEHYDROGENASE C23G7.10C-RELATED"/>
    <property type="match status" value="1"/>
</dbReference>
<gene>
    <name evidence="7" type="ORF">ABS766_07170</name>
</gene>
<dbReference type="Pfam" id="PF00724">
    <property type="entry name" value="Oxidored_FMN"/>
    <property type="match status" value="1"/>
</dbReference>
<dbReference type="InterPro" id="IPR044152">
    <property type="entry name" value="YqjM-like"/>
</dbReference>
<dbReference type="CDD" id="cd02932">
    <property type="entry name" value="OYE_YqiM_FMN"/>
    <property type="match status" value="1"/>
</dbReference>
<feature type="domain" description="NADH:flavin oxidoreductase/NADH oxidase N-terminal" evidence="6">
    <location>
        <begin position="4"/>
        <end position="340"/>
    </location>
</feature>
<proteinExistence type="predicted"/>
<dbReference type="RefSeq" id="WP_408084448.1">
    <property type="nucleotide sequence ID" value="NZ_JBELPZ010000005.1"/>
</dbReference>
<comment type="caution">
    <text evidence="7">The sequence shown here is derived from an EMBL/GenBank/DDBJ whole genome shotgun (WGS) entry which is preliminary data.</text>
</comment>
<dbReference type="Proteomes" id="UP001629156">
    <property type="component" value="Unassembled WGS sequence"/>
</dbReference>
<keyword evidence="8" id="KW-1185">Reference proteome</keyword>
<dbReference type="EMBL" id="JBELPZ010000005">
    <property type="protein sequence ID" value="MFL9844195.1"/>
    <property type="molecule type" value="Genomic_DNA"/>
</dbReference>
<evidence type="ECO:0000256" key="3">
    <source>
        <dbReference type="ARBA" id="ARBA00022643"/>
    </source>
</evidence>
<name>A0ABW8YW49_9FLAO</name>
<keyword evidence="3" id="KW-0288">FMN</keyword>
<evidence type="ECO:0000256" key="1">
    <source>
        <dbReference type="ARBA" id="ARBA00001917"/>
    </source>
</evidence>
<evidence type="ECO:0000256" key="5">
    <source>
        <dbReference type="ARBA" id="ARBA00023002"/>
    </source>
</evidence>
<keyword evidence="4" id="KW-0521">NADP</keyword>
<reference evidence="7 8" key="1">
    <citation type="submission" date="2024-06" db="EMBL/GenBank/DDBJ databases">
        <authorList>
            <person name="Kaempfer P."/>
            <person name="Viver T."/>
        </authorList>
    </citation>
    <scope>NUCLEOTIDE SEQUENCE [LARGE SCALE GENOMIC DNA]</scope>
    <source>
        <strain evidence="7 8">ST-119</strain>
    </source>
</reference>
<evidence type="ECO:0000259" key="6">
    <source>
        <dbReference type="Pfam" id="PF00724"/>
    </source>
</evidence>
<dbReference type="PANTHER" id="PTHR43303">
    <property type="entry name" value="NADPH DEHYDROGENASE C23G7.10C-RELATED"/>
    <property type="match status" value="1"/>
</dbReference>
<dbReference type="SUPFAM" id="SSF51395">
    <property type="entry name" value="FMN-linked oxidoreductases"/>
    <property type="match status" value="1"/>
</dbReference>
<keyword evidence="2" id="KW-0285">Flavoprotein</keyword>
<dbReference type="InterPro" id="IPR013785">
    <property type="entry name" value="Aldolase_TIM"/>
</dbReference>
<evidence type="ECO:0000256" key="2">
    <source>
        <dbReference type="ARBA" id="ARBA00022630"/>
    </source>
</evidence>
<organism evidence="7 8">
    <name type="scientific">Flavobacterium rhizosphaerae</name>
    <dbReference type="NCBI Taxonomy" id="3163298"/>
    <lineage>
        <taxon>Bacteria</taxon>
        <taxon>Pseudomonadati</taxon>
        <taxon>Bacteroidota</taxon>
        <taxon>Flavobacteriia</taxon>
        <taxon>Flavobacteriales</taxon>
        <taxon>Flavobacteriaceae</taxon>
        <taxon>Flavobacterium</taxon>
    </lineage>
</organism>
<dbReference type="Gene3D" id="3.20.20.70">
    <property type="entry name" value="Aldolase class I"/>
    <property type="match status" value="1"/>
</dbReference>
<sequence length="359" mass="39607">MSRLFSILQLKSIILKNRIVVSPMCQYSAKDGFANNWHLVHLGARAIGGAGLIIQEATAVSPEGRISPEDLGIWSDEHIEKYKEITTFITQENTFPGIQLAHAGRKASTAPPWQGGGKLTTTENGWQTVAPSAIKYSENEPEAPHELDAEGIKKVIADFKAAARRAHEACYKVVEIHAAHGYLIHQFLSPLTNTRIDEYGGSFENRIRLLLEIVDAVKTEWPVDLPLFVRISGTDWAEGGWNVDESVALAKILKDKGVDVVDCSSGGAVSWQQIPVEPGYQVPIAERVKNEAHILSAAVGLITEAQQAEAIVKEGKADLVFFARESLRDPNLPLRFAHELGAETIWPTQYERAKFRKKS</sequence>
<accession>A0ABW8YW49</accession>